<evidence type="ECO:0000256" key="2">
    <source>
        <dbReference type="ARBA" id="ARBA00022475"/>
    </source>
</evidence>
<proteinExistence type="predicted"/>
<keyword evidence="3 6" id="KW-0812">Transmembrane</keyword>
<evidence type="ECO:0000256" key="4">
    <source>
        <dbReference type="ARBA" id="ARBA00022989"/>
    </source>
</evidence>
<evidence type="ECO:0000256" key="6">
    <source>
        <dbReference type="SAM" id="Phobius"/>
    </source>
</evidence>
<keyword evidence="4 6" id="KW-1133">Transmembrane helix</keyword>
<evidence type="ECO:0000256" key="3">
    <source>
        <dbReference type="ARBA" id="ARBA00022692"/>
    </source>
</evidence>
<accession>A0ABP7LBV4</accession>
<keyword evidence="8" id="KW-1185">Reference proteome</keyword>
<dbReference type="EMBL" id="BAAAZT010000018">
    <property type="protein sequence ID" value="GAA3896618.1"/>
    <property type="molecule type" value="Genomic_DNA"/>
</dbReference>
<evidence type="ECO:0000313" key="8">
    <source>
        <dbReference type="Proteomes" id="UP001500133"/>
    </source>
</evidence>
<dbReference type="InterPro" id="IPR005598">
    <property type="entry name" value="ATP_synth_I"/>
</dbReference>
<feature type="transmembrane region" description="Helical" evidence="6">
    <location>
        <begin position="40"/>
        <end position="61"/>
    </location>
</feature>
<keyword evidence="2" id="KW-1003">Cell membrane</keyword>
<evidence type="ECO:0000256" key="1">
    <source>
        <dbReference type="ARBA" id="ARBA00004651"/>
    </source>
</evidence>
<dbReference type="RefSeq" id="WP_344701852.1">
    <property type="nucleotide sequence ID" value="NZ_BAAAZT010000018.1"/>
</dbReference>
<reference evidence="8" key="1">
    <citation type="journal article" date="2019" name="Int. J. Syst. Evol. Microbiol.">
        <title>The Global Catalogue of Microorganisms (GCM) 10K type strain sequencing project: providing services to taxonomists for standard genome sequencing and annotation.</title>
        <authorList>
            <consortium name="The Broad Institute Genomics Platform"/>
            <consortium name="The Broad Institute Genome Sequencing Center for Infectious Disease"/>
            <person name="Wu L."/>
            <person name="Ma J."/>
        </authorList>
    </citation>
    <scope>NUCLEOTIDE SEQUENCE [LARGE SCALE GENOMIC DNA]</scope>
    <source>
        <strain evidence="8">JCM 16914</strain>
    </source>
</reference>
<evidence type="ECO:0000256" key="5">
    <source>
        <dbReference type="ARBA" id="ARBA00023136"/>
    </source>
</evidence>
<organism evidence="7 8">
    <name type="scientific">Halomonas cibimaris</name>
    <dbReference type="NCBI Taxonomy" id="657012"/>
    <lineage>
        <taxon>Bacteria</taxon>
        <taxon>Pseudomonadati</taxon>
        <taxon>Pseudomonadota</taxon>
        <taxon>Gammaproteobacteria</taxon>
        <taxon>Oceanospirillales</taxon>
        <taxon>Halomonadaceae</taxon>
        <taxon>Halomonas</taxon>
    </lineage>
</organism>
<evidence type="ECO:0000313" key="7">
    <source>
        <dbReference type="EMBL" id="GAA3896618.1"/>
    </source>
</evidence>
<evidence type="ECO:0008006" key="9">
    <source>
        <dbReference type="Google" id="ProtNLM"/>
    </source>
</evidence>
<name>A0ABP7LBV4_9GAMM</name>
<protein>
    <recommendedName>
        <fullName evidence="9">F0F1 ATP synthase assembly protein I</fullName>
    </recommendedName>
</protein>
<comment type="caution">
    <text evidence="7">The sequence shown here is derived from an EMBL/GenBank/DDBJ whole genome shotgun (WGS) entry which is preliminary data.</text>
</comment>
<comment type="subcellular location">
    <subcellularLocation>
        <location evidence="1">Cell membrane</location>
        <topology evidence="1">Multi-pass membrane protein</topology>
    </subcellularLocation>
</comment>
<gene>
    <name evidence="7" type="ORF">GCM10022228_04320</name>
</gene>
<dbReference type="Proteomes" id="UP001500133">
    <property type="component" value="Unassembled WGS sequence"/>
</dbReference>
<feature type="transmembrane region" description="Helical" evidence="6">
    <location>
        <begin position="105"/>
        <end position="125"/>
    </location>
</feature>
<feature type="transmembrane region" description="Helical" evidence="6">
    <location>
        <begin position="82"/>
        <end position="99"/>
    </location>
</feature>
<keyword evidence="5 6" id="KW-0472">Membrane</keyword>
<sequence>MQPDQHRHRRHYVRQLLGTQAATAAVAGALGGLLAGSGGLLSALTGGLVGIVPQVFFILRAGMLDPRLRALQGARRLMRAEAGKFGLTAVLFALTFIAVPPSNPAFFFSTYVAVVLAHWLTPWLLRRHRVTDRGS</sequence>
<dbReference type="Pfam" id="PF03899">
    <property type="entry name" value="ATP-synt_I"/>
    <property type="match status" value="1"/>
</dbReference>
<feature type="transmembrane region" description="Helical" evidence="6">
    <location>
        <begin position="12"/>
        <end position="34"/>
    </location>
</feature>